<evidence type="ECO:0000313" key="2">
    <source>
        <dbReference type="Proteomes" id="UP000199073"/>
    </source>
</evidence>
<keyword evidence="2" id="KW-1185">Reference proteome</keyword>
<dbReference type="Proteomes" id="UP000199073">
    <property type="component" value="Unassembled WGS sequence"/>
</dbReference>
<proteinExistence type="predicted"/>
<dbReference type="EMBL" id="FNJI01000005">
    <property type="protein sequence ID" value="SDO75948.1"/>
    <property type="molecule type" value="Genomic_DNA"/>
</dbReference>
<sequence>MVGWNGIELTVPKTWEAIVSGPCHLLFEFDFAPLFELRWERVGKLSSSRFEARVRQIRHQAQKGGRPLARSINKDDLAANFDFTRLFGDDRGELSEGICYCSQSTILLVFQVLTHQHRLRTMVKSVLKSLKCRPGSEVLWRVQDFSLKLPPSFHLQDFSFLAGFTSLKFNGPDYSLMAGKLAGAGKRLEHQSLAALLPVLAGTDHIRLQQKEHSCTGYRKPGWGKRMFYRLKREPPFLTAKIWRTTGSDHLLAIILSSTSNICDTSLDSHSQRYEII</sequence>
<dbReference type="STRING" id="91360.SAMN05660330_00999"/>
<accession>A0A1H0M651</accession>
<protein>
    <submittedName>
        <fullName evidence="1">Uncharacterized protein</fullName>
    </submittedName>
</protein>
<dbReference type="AlphaFoldDB" id="A0A1H0M651"/>
<gene>
    <name evidence="1" type="ORF">SAMN05660330_00999</name>
</gene>
<name>A0A1H0M651_9BACT</name>
<reference evidence="1 2" key="1">
    <citation type="submission" date="2016-10" db="EMBL/GenBank/DDBJ databases">
        <authorList>
            <person name="de Groot N.N."/>
        </authorList>
    </citation>
    <scope>NUCLEOTIDE SEQUENCE [LARGE SCALE GENOMIC DNA]</scope>
    <source>
        <strain evidence="1 2">DSM 12130</strain>
    </source>
</reference>
<evidence type="ECO:0000313" key="1">
    <source>
        <dbReference type="EMBL" id="SDO75948.1"/>
    </source>
</evidence>
<organism evidence="1 2">
    <name type="scientific">Desulforhopalus singaporensis</name>
    <dbReference type="NCBI Taxonomy" id="91360"/>
    <lineage>
        <taxon>Bacteria</taxon>
        <taxon>Pseudomonadati</taxon>
        <taxon>Thermodesulfobacteriota</taxon>
        <taxon>Desulfobulbia</taxon>
        <taxon>Desulfobulbales</taxon>
        <taxon>Desulfocapsaceae</taxon>
        <taxon>Desulforhopalus</taxon>
    </lineage>
</organism>